<dbReference type="InterPro" id="IPR050294">
    <property type="entry name" value="RnfB_subfamily"/>
</dbReference>
<evidence type="ECO:0000313" key="10">
    <source>
        <dbReference type="Proteomes" id="UP000663444"/>
    </source>
</evidence>
<evidence type="ECO:0000256" key="1">
    <source>
        <dbReference type="ARBA" id="ARBA00022448"/>
    </source>
</evidence>
<evidence type="ECO:0000256" key="6">
    <source>
        <dbReference type="ARBA" id="ARBA00023014"/>
    </source>
</evidence>
<evidence type="ECO:0000256" key="4">
    <source>
        <dbReference type="ARBA" id="ARBA00022982"/>
    </source>
</evidence>
<organism evidence="9 10">
    <name type="scientific">Azospira restricta</name>
    <dbReference type="NCBI Taxonomy" id="404405"/>
    <lineage>
        <taxon>Bacteria</taxon>
        <taxon>Pseudomonadati</taxon>
        <taxon>Pseudomonadota</taxon>
        <taxon>Betaproteobacteria</taxon>
        <taxon>Rhodocyclales</taxon>
        <taxon>Rhodocyclaceae</taxon>
        <taxon>Azospira</taxon>
    </lineage>
</organism>
<protein>
    <submittedName>
        <fullName evidence="9">4Fe-4S binding protein</fullName>
    </submittedName>
</protein>
<proteinExistence type="predicted"/>
<evidence type="ECO:0000256" key="7">
    <source>
        <dbReference type="SAM" id="MobiDB-lite"/>
    </source>
</evidence>
<evidence type="ECO:0000256" key="2">
    <source>
        <dbReference type="ARBA" id="ARBA00022485"/>
    </source>
</evidence>
<dbReference type="EMBL" id="CP064781">
    <property type="protein sequence ID" value="QRJ64148.1"/>
    <property type="molecule type" value="Genomic_DNA"/>
</dbReference>
<dbReference type="GO" id="GO:0051539">
    <property type="term" value="F:4 iron, 4 sulfur cluster binding"/>
    <property type="evidence" value="ECO:0007669"/>
    <property type="project" value="UniProtKB-KW"/>
</dbReference>
<name>A0A974SPL1_9RHOO</name>
<evidence type="ECO:0000256" key="3">
    <source>
        <dbReference type="ARBA" id="ARBA00022723"/>
    </source>
</evidence>
<evidence type="ECO:0000256" key="5">
    <source>
        <dbReference type="ARBA" id="ARBA00023004"/>
    </source>
</evidence>
<dbReference type="Pfam" id="PF00037">
    <property type="entry name" value="Fer4"/>
    <property type="match status" value="1"/>
</dbReference>
<keyword evidence="2" id="KW-0004">4Fe-4S</keyword>
<keyword evidence="4" id="KW-0249">Electron transport</keyword>
<dbReference type="InterPro" id="IPR017900">
    <property type="entry name" value="4Fe4S_Fe_S_CS"/>
</dbReference>
<dbReference type="Pfam" id="PF12838">
    <property type="entry name" value="Fer4_7"/>
    <property type="match status" value="1"/>
</dbReference>
<dbReference type="Proteomes" id="UP000663444">
    <property type="component" value="Chromosome"/>
</dbReference>
<evidence type="ECO:0000313" key="9">
    <source>
        <dbReference type="EMBL" id="QRJ64148.1"/>
    </source>
</evidence>
<reference evidence="9" key="1">
    <citation type="submission" date="2020-11" db="EMBL/GenBank/DDBJ databases">
        <title>Azospira restricta DSM 18626 genome sequence.</title>
        <authorList>
            <person name="Moe W.M."/>
        </authorList>
    </citation>
    <scope>NUCLEOTIDE SEQUENCE</scope>
    <source>
        <strain evidence="9">DSM 18626</strain>
    </source>
</reference>
<evidence type="ECO:0000259" key="8">
    <source>
        <dbReference type="PROSITE" id="PS51379"/>
    </source>
</evidence>
<dbReference type="InterPro" id="IPR017896">
    <property type="entry name" value="4Fe4S_Fe-S-bd"/>
</dbReference>
<gene>
    <name evidence="9" type="ORF">IWH25_01970</name>
</gene>
<keyword evidence="1" id="KW-0813">Transport</keyword>
<feature type="region of interest" description="Disordered" evidence="7">
    <location>
        <begin position="34"/>
        <end position="59"/>
    </location>
</feature>
<dbReference type="PROSITE" id="PS51379">
    <property type="entry name" value="4FE4S_FER_2"/>
    <property type="match status" value="2"/>
</dbReference>
<feature type="domain" description="4Fe-4S ferredoxin-type" evidence="8">
    <location>
        <begin position="391"/>
        <end position="420"/>
    </location>
</feature>
<dbReference type="PANTHER" id="PTHR42859:SF10">
    <property type="entry name" value="DIMETHYLSULFOXIDE REDUCTASE CHAIN B"/>
    <property type="match status" value="1"/>
</dbReference>
<dbReference type="RefSeq" id="WP_203387686.1">
    <property type="nucleotide sequence ID" value="NZ_CP064781.1"/>
</dbReference>
<dbReference type="SUPFAM" id="SSF54862">
    <property type="entry name" value="4Fe-4S ferredoxins"/>
    <property type="match status" value="2"/>
</dbReference>
<dbReference type="AlphaFoldDB" id="A0A974SPL1"/>
<accession>A0A974SPL1</accession>
<dbReference type="GO" id="GO:0046872">
    <property type="term" value="F:metal ion binding"/>
    <property type="evidence" value="ECO:0007669"/>
    <property type="project" value="UniProtKB-KW"/>
</dbReference>
<keyword evidence="5" id="KW-0408">Iron</keyword>
<keyword evidence="10" id="KW-1185">Reference proteome</keyword>
<dbReference type="Gene3D" id="3.30.70.20">
    <property type="match status" value="2"/>
</dbReference>
<dbReference type="PANTHER" id="PTHR42859">
    <property type="entry name" value="OXIDOREDUCTASE"/>
    <property type="match status" value="1"/>
</dbReference>
<feature type="domain" description="4Fe-4S ferredoxin-type" evidence="8">
    <location>
        <begin position="143"/>
        <end position="171"/>
    </location>
</feature>
<sequence>MQPLLVAQESYVAWTRRGDTIVTPSSSTYASIFAPKPAGNGSSPDGELADGAAHKHTSPLSGIDSHQIFSKSFARKMQAGLIGAAAMHATHATPSPATDFLPIAADGRVRLLHGACLALRSGTDACTSCRDSCPGGCIDLSADGISVRADCSGCGRCAAACPSGALEVKGFAADMRLPDGNVVGVECWKVPAALSGPHALRVPCLGGLSPARWLGLAEAAGRRRVTIVDRGWCAQCAAAGTASREHPALPALAVADAILSELGWPAERRPQVQYAPLPPGLMPTTIPSEQPPSPARRAFFRHLGAEAKSAFCEPSPSPGGAPRMLHRLPPTLPERERLLDTSGRLAAAAGSAMPATPFVRIEVGSACAHDQLCARLCPTGALSLYAHDGVSGLRFDADACTNCGLCAKRCPQQAIRISAATHAPPPRTPQVLTAFGERPCARCRNPFPATPERTECPACARARRLGSALFGSGTRIADREVSAAPPSGGVHHEQPA</sequence>
<dbReference type="KEGG" id="ares:IWH25_01970"/>
<dbReference type="PROSITE" id="PS00198">
    <property type="entry name" value="4FE4S_FER_1"/>
    <property type="match status" value="2"/>
</dbReference>
<keyword evidence="3" id="KW-0479">Metal-binding</keyword>
<keyword evidence="6" id="KW-0411">Iron-sulfur</keyword>